<proteinExistence type="predicted"/>
<keyword evidence="2" id="KW-1133">Transmembrane helix</keyword>
<evidence type="ECO:0000256" key="1">
    <source>
        <dbReference type="SAM" id="MobiDB-lite"/>
    </source>
</evidence>
<evidence type="ECO:0000256" key="2">
    <source>
        <dbReference type="SAM" id="Phobius"/>
    </source>
</evidence>
<name>A0A383EQI6_9ZZZZ</name>
<evidence type="ECO:0000313" key="3">
    <source>
        <dbReference type="EMBL" id="SVE59156.1"/>
    </source>
</evidence>
<dbReference type="AlphaFoldDB" id="A0A383EQI6"/>
<protein>
    <submittedName>
        <fullName evidence="3">Uncharacterized protein</fullName>
    </submittedName>
</protein>
<organism evidence="3">
    <name type="scientific">marine metagenome</name>
    <dbReference type="NCBI Taxonomy" id="408172"/>
    <lineage>
        <taxon>unclassified sequences</taxon>
        <taxon>metagenomes</taxon>
        <taxon>ecological metagenomes</taxon>
    </lineage>
</organism>
<dbReference type="EMBL" id="UINC01228014">
    <property type="protein sequence ID" value="SVE59156.1"/>
    <property type="molecule type" value="Genomic_DNA"/>
</dbReference>
<feature type="transmembrane region" description="Helical" evidence="2">
    <location>
        <begin position="41"/>
        <end position="59"/>
    </location>
</feature>
<reference evidence="3" key="1">
    <citation type="submission" date="2018-05" db="EMBL/GenBank/DDBJ databases">
        <authorList>
            <person name="Lanie J.A."/>
            <person name="Ng W.-L."/>
            <person name="Kazmierczak K.M."/>
            <person name="Andrzejewski T.M."/>
            <person name="Davidsen T.M."/>
            <person name="Wayne K.J."/>
            <person name="Tettelin H."/>
            <person name="Glass J.I."/>
            <person name="Rusch D."/>
            <person name="Podicherti R."/>
            <person name="Tsui H.-C.T."/>
            <person name="Winkler M.E."/>
        </authorList>
    </citation>
    <scope>NUCLEOTIDE SEQUENCE</scope>
</reference>
<feature type="non-terminal residue" evidence="3">
    <location>
        <position position="144"/>
    </location>
</feature>
<feature type="compositionally biased region" description="Polar residues" evidence="1">
    <location>
        <begin position="1"/>
        <end position="16"/>
    </location>
</feature>
<keyword evidence="2" id="KW-0472">Membrane</keyword>
<sequence>MTTDSSPPQVDQNQGEVINPPTPPGEMSIFEHLIELRNRTVVAALAILLGVVVVLYFTWDPHPSLPNTFDILLEPARSRIDFSMERAQEIIGKQLDKELLVALEMADIETSETENLVGTYIFPQTEFLGEKPILGTAEDGSIYF</sequence>
<keyword evidence="2" id="KW-0812">Transmembrane</keyword>
<accession>A0A383EQI6</accession>
<gene>
    <name evidence="3" type="ORF">METZ01_LOCUS512010</name>
</gene>
<feature type="region of interest" description="Disordered" evidence="1">
    <location>
        <begin position="1"/>
        <end position="23"/>
    </location>
</feature>